<dbReference type="GO" id="GO:0042834">
    <property type="term" value="F:peptidoglycan binding"/>
    <property type="evidence" value="ECO:0007669"/>
    <property type="project" value="InterPro"/>
</dbReference>
<keyword evidence="2" id="KW-1133">Transmembrane helix</keyword>
<evidence type="ECO:0000259" key="3">
    <source>
        <dbReference type="Pfam" id="PF04225"/>
    </source>
</evidence>
<dbReference type="NCBIfam" id="NF033909">
    <property type="entry name" value="opacity_OapA"/>
    <property type="match status" value="1"/>
</dbReference>
<keyword evidence="2" id="KW-0812">Transmembrane</keyword>
<feature type="domain" description="Opacity-associated protein A LysM-like" evidence="3">
    <location>
        <begin position="341"/>
        <end position="421"/>
    </location>
</feature>
<gene>
    <name evidence="4" type="primary">oapA</name>
    <name evidence="4" type="ORF">HMPREF9064_1504</name>
</gene>
<feature type="region of interest" description="Disordered" evidence="1">
    <location>
        <begin position="234"/>
        <end position="317"/>
    </location>
</feature>
<name>E6KZG2_9PAST</name>
<protein>
    <submittedName>
        <fullName evidence="4">Opacity associated protein OapA</fullName>
    </submittedName>
</protein>
<dbReference type="InterPro" id="IPR007340">
    <property type="entry name" value="LysM_Opacity-associatedA"/>
</dbReference>
<keyword evidence="2" id="KW-0472">Membrane</keyword>
<evidence type="ECO:0000256" key="2">
    <source>
        <dbReference type="SAM" id="Phobius"/>
    </source>
</evidence>
<dbReference type="STRING" id="739.GCA_001059425_01600"/>
<dbReference type="AlphaFoldDB" id="E6KZG2"/>
<organism evidence="4 5">
    <name type="scientific">Aggregatibacter segnis ATCC 33393</name>
    <dbReference type="NCBI Taxonomy" id="888057"/>
    <lineage>
        <taxon>Bacteria</taxon>
        <taxon>Pseudomonadati</taxon>
        <taxon>Pseudomonadota</taxon>
        <taxon>Gammaproteobacteria</taxon>
        <taxon>Pasteurellales</taxon>
        <taxon>Pasteurellaceae</taxon>
        <taxon>Aggregatibacter</taxon>
    </lineage>
</organism>
<evidence type="ECO:0000256" key="1">
    <source>
        <dbReference type="SAM" id="MobiDB-lite"/>
    </source>
</evidence>
<proteinExistence type="predicted"/>
<comment type="caution">
    <text evidence="4">The sequence shown here is derived from an EMBL/GenBank/DDBJ whole genome shotgun (WGS) entry which is preliminary data.</text>
</comment>
<feature type="transmembrane region" description="Helical" evidence="2">
    <location>
        <begin position="163"/>
        <end position="180"/>
    </location>
</feature>
<dbReference type="EMBL" id="AEPS01000010">
    <property type="protein sequence ID" value="EFU67157.1"/>
    <property type="molecule type" value="Genomic_DNA"/>
</dbReference>
<dbReference type="HOGENOM" id="CLU_602387_0_0_6"/>
<dbReference type="Pfam" id="PF04225">
    <property type="entry name" value="LysM_OapA"/>
    <property type="match status" value="1"/>
</dbReference>
<sequence length="421" mass="46243">MRKTTALYGRLSFVNQRYIVDSEKITPENENNPAQNELDLGFNQMEPITPKKPTKPEPSFFEKAKGMFAKKEQKNTENQFATRKEPVFGDSAPADVAVASATSSEETIIAEEASLETTNVVVDSAATNETKPQTESVEKPVVSLKNPETWPMLAMLPQKHRRLFVTILALVLLLMFILWMKPSSDTVQSYEQQSNNDVPIQFQQLDQSQVNEPTVLDNPTNAVSQPNTAENIVPAQSNEPMANTPAAEPQAMNSVSENKPAEQPKTVEQAKPQEMVKPQSTPHETVKKPEPVKTKTAEKPQKVEPKNQPAKAQSAKTEKQVVEILEAKPATTKTVNASAGSKTLVVPQGVSLMQVFRNNNLPIADVNAMIKANGAGNALSSFKPGDKVQVTINAQGRVNELRLSNGARFVRQADGSYQFKK</sequence>
<reference evidence="4 5" key="1">
    <citation type="submission" date="2010-12" db="EMBL/GenBank/DDBJ databases">
        <authorList>
            <person name="Muzny D."/>
            <person name="Qin X."/>
            <person name="Deng J."/>
            <person name="Jiang H."/>
            <person name="Liu Y."/>
            <person name="Qu J."/>
            <person name="Song X.-Z."/>
            <person name="Zhang L."/>
            <person name="Thornton R."/>
            <person name="Coyle M."/>
            <person name="Francisco L."/>
            <person name="Jackson L."/>
            <person name="Javaid M."/>
            <person name="Korchina V."/>
            <person name="Kovar C."/>
            <person name="Mata R."/>
            <person name="Mathew T."/>
            <person name="Ngo R."/>
            <person name="Nguyen L."/>
            <person name="Nguyen N."/>
            <person name="Okwuonu G."/>
            <person name="Ongeri F."/>
            <person name="Pham C."/>
            <person name="Simmons D."/>
            <person name="Wilczek-Boney K."/>
            <person name="Hale W."/>
            <person name="Jakkamsetti A."/>
            <person name="Pham P."/>
            <person name="Ruth R."/>
            <person name="San Lucas F."/>
            <person name="Warren J."/>
            <person name="Zhang J."/>
            <person name="Zhao Z."/>
            <person name="Zhou C."/>
            <person name="Zhu D."/>
            <person name="Lee S."/>
            <person name="Bess C."/>
            <person name="Blankenburg K."/>
            <person name="Forbes L."/>
            <person name="Fu Q."/>
            <person name="Gubbala S."/>
            <person name="Hirani K."/>
            <person name="Jayaseelan J.C."/>
            <person name="Lara F."/>
            <person name="Munidasa M."/>
            <person name="Palculict T."/>
            <person name="Patil S."/>
            <person name="Pu L.-L."/>
            <person name="Saada N."/>
            <person name="Tang L."/>
            <person name="Weissenberger G."/>
            <person name="Zhu Y."/>
            <person name="Hemphill L."/>
            <person name="Shang Y."/>
            <person name="Youmans B."/>
            <person name="Ayvaz T."/>
            <person name="Ross M."/>
            <person name="Santibanez J."/>
            <person name="Aqrawi P."/>
            <person name="Gross S."/>
            <person name="Joshi V."/>
            <person name="Fowler G."/>
            <person name="Nazareth L."/>
            <person name="Reid J."/>
            <person name="Worley K."/>
            <person name="Petrosino J."/>
            <person name="Highlander S."/>
            <person name="Gibbs R."/>
        </authorList>
    </citation>
    <scope>NUCLEOTIDE SEQUENCE [LARGE SCALE GENOMIC DNA]</scope>
    <source>
        <strain evidence="4 5">ATCC 33393</strain>
    </source>
</reference>
<evidence type="ECO:0000313" key="4">
    <source>
        <dbReference type="EMBL" id="EFU67157.1"/>
    </source>
</evidence>
<accession>E6KZG2</accession>
<dbReference type="Proteomes" id="UP000032871">
    <property type="component" value="Unassembled WGS sequence"/>
</dbReference>
<dbReference type="Gene3D" id="3.10.450.350">
    <property type="match status" value="1"/>
</dbReference>
<evidence type="ECO:0000313" key="5">
    <source>
        <dbReference type="Proteomes" id="UP000032871"/>
    </source>
</evidence>
<keyword evidence="5" id="KW-1185">Reference proteome</keyword>
<feature type="compositionally biased region" description="Basic and acidic residues" evidence="1">
    <location>
        <begin position="284"/>
        <end position="305"/>
    </location>
</feature>